<dbReference type="AlphaFoldDB" id="A0A4R8WK21"/>
<sequence length="94" mass="9859">MDSPAEQLRQAADAVARLGCSSADYEALTDAAALAGQKDIATARRLLETRAAWMAATIADRSRPELGHSGLAAQQGFLSPEAMIQKVTGSSKNE</sequence>
<feature type="non-terminal residue" evidence="1">
    <location>
        <position position="94"/>
    </location>
</feature>
<evidence type="ECO:0008006" key="3">
    <source>
        <dbReference type="Google" id="ProtNLM"/>
    </source>
</evidence>
<proteinExistence type="predicted"/>
<protein>
    <recommendedName>
        <fullName evidence="3">DUF222 domain-containing protein</fullName>
    </recommendedName>
</protein>
<gene>
    <name evidence="1" type="ORF">E3O32_00160</name>
</gene>
<reference evidence="1 2" key="1">
    <citation type="submission" date="2019-03" db="EMBL/GenBank/DDBJ databases">
        <title>Genomics of glacier-inhabiting Cryobacterium strains.</title>
        <authorList>
            <person name="Liu Q."/>
            <person name="Xin Y.-H."/>
        </authorList>
    </citation>
    <scope>NUCLEOTIDE SEQUENCE [LARGE SCALE GENOMIC DNA]</scope>
    <source>
        <strain evidence="1 2">RHLT2-21</strain>
    </source>
</reference>
<evidence type="ECO:0000313" key="1">
    <source>
        <dbReference type="EMBL" id="TFC08071.1"/>
    </source>
</evidence>
<accession>A0A4R8WK21</accession>
<dbReference type="RefSeq" id="WP_420898079.1">
    <property type="nucleotide sequence ID" value="NZ_SOFM01000002.1"/>
</dbReference>
<comment type="caution">
    <text evidence="1">The sequence shown here is derived from an EMBL/GenBank/DDBJ whole genome shotgun (WGS) entry which is preliminary data.</text>
</comment>
<dbReference type="Proteomes" id="UP000297643">
    <property type="component" value="Unassembled WGS sequence"/>
</dbReference>
<name>A0A4R8WK21_9MICO</name>
<organism evidence="1 2">
    <name type="scientific">Cryobacterium mannosilyticum</name>
    <dbReference type="NCBI Taxonomy" id="1259190"/>
    <lineage>
        <taxon>Bacteria</taxon>
        <taxon>Bacillati</taxon>
        <taxon>Actinomycetota</taxon>
        <taxon>Actinomycetes</taxon>
        <taxon>Micrococcales</taxon>
        <taxon>Microbacteriaceae</taxon>
        <taxon>Cryobacterium</taxon>
    </lineage>
</organism>
<dbReference type="EMBL" id="SOFM01000002">
    <property type="protein sequence ID" value="TFC08071.1"/>
    <property type="molecule type" value="Genomic_DNA"/>
</dbReference>
<keyword evidence="2" id="KW-1185">Reference proteome</keyword>
<evidence type="ECO:0000313" key="2">
    <source>
        <dbReference type="Proteomes" id="UP000297643"/>
    </source>
</evidence>